<evidence type="ECO:0000256" key="2">
    <source>
        <dbReference type="ARBA" id="ARBA00013064"/>
    </source>
</evidence>
<keyword evidence="8" id="KW-1185">Reference proteome</keyword>
<dbReference type="AlphaFoldDB" id="A0A4U0N8W4"/>
<dbReference type="Gene3D" id="3.40.50.2300">
    <property type="match status" value="1"/>
</dbReference>
<evidence type="ECO:0000256" key="1">
    <source>
        <dbReference type="ARBA" id="ARBA00011063"/>
    </source>
</evidence>
<comment type="caution">
    <text evidence="7">The sequence shown here is derived from an EMBL/GenBank/DDBJ whole genome shotgun (WGS) entry which is preliminary data.</text>
</comment>
<feature type="active site" evidence="5">
    <location>
        <position position="17"/>
    </location>
</feature>
<sequence>MSPPFRICFVCTGNICRSPMAASVFRARIAEAGLGGLVDVSSAGLGGWFEGEEADPRTVAVLRAGGYDHTHTARRFQPSWFDRLDLVIALDSGHLRELHRLAPTARDAAKVRALRSYGADAAADGSAGGDADHGLLSAAGPGVEIGPTAGLDVPDPYYGGSARFEECLEMIEAAADGLVEAVRAAVTPGPPGHHHPEEKDSA</sequence>
<accession>A0A4U0N8W4</accession>
<dbReference type="InterPro" id="IPR017867">
    <property type="entry name" value="Tyr_phospatase_low_mol_wt"/>
</dbReference>
<dbReference type="InterPro" id="IPR050438">
    <property type="entry name" value="LMW_PTPase"/>
</dbReference>
<reference evidence="7 8" key="1">
    <citation type="submission" date="2019-04" db="EMBL/GenBank/DDBJ databases">
        <title>Streptomyces piniterrae sp. nov., a heliquinomycin-producing actinomycete isolated from rhizosphere soil of Pinus yunnanensis.</title>
        <authorList>
            <person name="Zhuang X."/>
            <person name="Zhao J."/>
        </authorList>
    </citation>
    <scope>NUCLEOTIDE SEQUENCE [LARGE SCALE GENOMIC DNA]</scope>
    <source>
        <strain evidence="8">jys28</strain>
    </source>
</reference>
<dbReference type="CDD" id="cd16343">
    <property type="entry name" value="LMWPTP"/>
    <property type="match status" value="1"/>
</dbReference>
<evidence type="ECO:0000259" key="6">
    <source>
        <dbReference type="SMART" id="SM00226"/>
    </source>
</evidence>
<feature type="domain" description="Phosphotyrosine protein phosphatase I" evidence="6">
    <location>
        <begin position="5"/>
        <end position="181"/>
    </location>
</feature>
<name>A0A4U0N8W4_9ACTN</name>
<organism evidence="7 8">
    <name type="scientific">Streptomyces piniterrae</name>
    <dbReference type="NCBI Taxonomy" id="2571125"/>
    <lineage>
        <taxon>Bacteria</taxon>
        <taxon>Bacillati</taxon>
        <taxon>Actinomycetota</taxon>
        <taxon>Actinomycetes</taxon>
        <taxon>Kitasatosporales</taxon>
        <taxon>Streptomycetaceae</taxon>
        <taxon>Streptomyces</taxon>
    </lineage>
</organism>
<keyword evidence="3" id="KW-0378">Hydrolase</keyword>
<dbReference type="OrthoDB" id="9784339at2"/>
<dbReference type="SUPFAM" id="SSF52788">
    <property type="entry name" value="Phosphotyrosine protein phosphatases I"/>
    <property type="match status" value="1"/>
</dbReference>
<dbReference type="SMART" id="SM00226">
    <property type="entry name" value="LMWPc"/>
    <property type="match status" value="1"/>
</dbReference>
<dbReference type="PANTHER" id="PTHR11717">
    <property type="entry name" value="LOW MOLECULAR WEIGHT PROTEIN TYROSINE PHOSPHATASE"/>
    <property type="match status" value="1"/>
</dbReference>
<protein>
    <recommendedName>
        <fullName evidence="2">protein-tyrosine-phosphatase</fullName>
        <ecNumber evidence="2">3.1.3.48</ecNumber>
    </recommendedName>
</protein>
<proteinExistence type="inferred from homology"/>
<dbReference type="InterPro" id="IPR023485">
    <property type="entry name" value="Ptyr_pPase"/>
</dbReference>
<dbReference type="GO" id="GO:0004725">
    <property type="term" value="F:protein tyrosine phosphatase activity"/>
    <property type="evidence" value="ECO:0007669"/>
    <property type="project" value="UniProtKB-EC"/>
</dbReference>
<keyword evidence="4" id="KW-0904">Protein phosphatase</keyword>
<dbReference type="InterPro" id="IPR036196">
    <property type="entry name" value="Ptyr_pPase_sf"/>
</dbReference>
<dbReference type="Pfam" id="PF01451">
    <property type="entry name" value="LMWPc"/>
    <property type="match status" value="1"/>
</dbReference>
<dbReference type="PANTHER" id="PTHR11717:SF7">
    <property type="entry name" value="LOW MOLECULAR WEIGHT PHOSPHOTYROSINE PROTEIN PHOSPHATASE"/>
    <property type="match status" value="1"/>
</dbReference>
<feature type="active site" description="Proton donor" evidence="5">
    <location>
        <position position="155"/>
    </location>
</feature>
<feature type="active site" description="Nucleophile" evidence="5">
    <location>
        <position position="11"/>
    </location>
</feature>
<evidence type="ECO:0000313" key="8">
    <source>
        <dbReference type="Proteomes" id="UP000308697"/>
    </source>
</evidence>
<evidence type="ECO:0000256" key="4">
    <source>
        <dbReference type="ARBA" id="ARBA00022912"/>
    </source>
</evidence>
<gene>
    <name evidence="7" type="ORF">FCH28_23280</name>
</gene>
<evidence type="ECO:0000256" key="3">
    <source>
        <dbReference type="ARBA" id="ARBA00022801"/>
    </source>
</evidence>
<dbReference type="EMBL" id="SUMB01000008">
    <property type="protein sequence ID" value="TJZ50230.1"/>
    <property type="molecule type" value="Genomic_DNA"/>
</dbReference>
<dbReference type="PRINTS" id="PR00719">
    <property type="entry name" value="LMWPTPASE"/>
</dbReference>
<evidence type="ECO:0000313" key="7">
    <source>
        <dbReference type="EMBL" id="TJZ50230.1"/>
    </source>
</evidence>
<dbReference type="Proteomes" id="UP000308697">
    <property type="component" value="Unassembled WGS sequence"/>
</dbReference>
<dbReference type="EC" id="3.1.3.48" evidence="2"/>
<comment type="similarity">
    <text evidence="1">Belongs to the low molecular weight phosphotyrosine protein phosphatase family.</text>
</comment>
<evidence type="ECO:0000256" key="5">
    <source>
        <dbReference type="PIRSR" id="PIRSR617867-1"/>
    </source>
</evidence>